<accession>A0A812TMW4</accession>
<comment type="caution">
    <text evidence="1">The sequence shown here is derived from an EMBL/GenBank/DDBJ whole genome shotgun (WGS) entry which is preliminary data.</text>
</comment>
<evidence type="ECO:0000313" key="2">
    <source>
        <dbReference type="Proteomes" id="UP000604046"/>
    </source>
</evidence>
<gene>
    <name evidence="1" type="primary">rnf213b</name>
    <name evidence="1" type="ORF">SNAT2548_LOCUS30477</name>
</gene>
<dbReference type="Gene3D" id="3.40.50.300">
    <property type="entry name" value="P-loop containing nucleotide triphosphate hydrolases"/>
    <property type="match status" value="1"/>
</dbReference>
<sequence length="635" mass="72163">MSMTTSQAFYGWIALDGLRLMSTSSSSHFLQCPVAEVFHRLLLHPDLKLRAVEDFLNPIVDLAKRAPKVKQVVLFDELNTSSILGILKDIMVDHTLNGEHLPDNVFFVGCINPYRPSEQADAAGCQTECHLSHREEYFVHKLPMSMMALRWTYPPLAHQELQEFVQLKMKLQFKGESFLDDALEARFASLICKCQELFMSNVGQSSVSQRDIHRCLVVLDYFQKHWPGHERANVKVMRCILLAVAVVYHFRLSDVGIYGSGDDGVTGNELKQRISEMVRDIGLNFEDEVNAGVDTYITEQHFKLPEGVALNRDLKENLFAMLITTETRLASCILGSPGRGKTLAFEVLSQNLRGVQSPRDFCKRFMTVDPFIYQCSPESTATEIEHILSGATRREQMYQQHGGKDRCVPFFDEAQLPQESRMVMKPLHDVLDERQLATVIVSGSPLDAANMNRMLTFVRHQQTLQDFEQMGTGVLGTSLKGMQQPARTRSILRGLARGFHDIVRDVGFNMVFFERHYISLLRHLRWHCILKKGFLSSERVRRAIEENFQAPGVRIQDVVDIFFQAIGHELSRIGSGQHEFSNSIGTQTYRGCLDLAKACIYGDRQRCMTQGSPHLAPRFCMLLDCTCMLGIFLEL</sequence>
<dbReference type="EMBL" id="CAJNDS010002608">
    <property type="protein sequence ID" value="CAE7543479.1"/>
    <property type="molecule type" value="Genomic_DNA"/>
</dbReference>
<keyword evidence="2" id="KW-1185">Reference proteome</keyword>
<proteinExistence type="predicted"/>
<dbReference type="SUPFAM" id="SSF52540">
    <property type="entry name" value="P-loop containing nucleoside triphosphate hydrolases"/>
    <property type="match status" value="1"/>
</dbReference>
<dbReference type="GO" id="GO:0016887">
    <property type="term" value="F:ATP hydrolysis activity"/>
    <property type="evidence" value="ECO:0007669"/>
    <property type="project" value="InterPro"/>
</dbReference>
<dbReference type="Proteomes" id="UP000604046">
    <property type="component" value="Unassembled WGS sequence"/>
</dbReference>
<dbReference type="GO" id="GO:0004842">
    <property type="term" value="F:ubiquitin-protein transferase activity"/>
    <property type="evidence" value="ECO:0007669"/>
    <property type="project" value="InterPro"/>
</dbReference>
<dbReference type="PANTHER" id="PTHR22605">
    <property type="entry name" value="RZ-TYPE DOMAIN-CONTAINING PROTEIN"/>
    <property type="match status" value="1"/>
</dbReference>
<dbReference type="AlphaFoldDB" id="A0A812TMW4"/>
<dbReference type="OrthoDB" id="2423195at2759"/>
<dbReference type="PANTHER" id="PTHR22605:SF1">
    <property type="entry name" value="RZ-TYPE DOMAIN-CONTAINING PROTEIN"/>
    <property type="match status" value="1"/>
</dbReference>
<dbReference type="InterPro" id="IPR027417">
    <property type="entry name" value="P-loop_NTPase"/>
</dbReference>
<reference evidence="1" key="1">
    <citation type="submission" date="2021-02" db="EMBL/GenBank/DDBJ databases">
        <authorList>
            <person name="Dougan E. K."/>
            <person name="Rhodes N."/>
            <person name="Thang M."/>
            <person name="Chan C."/>
        </authorList>
    </citation>
    <scope>NUCLEOTIDE SEQUENCE</scope>
</reference>
<evidence type="ECO:0000313" key="1">
    <source>
        <dbReference type="EMBL" id="CAE7543479.1"/>
    </source>
</evidence>
<protein>
    <submittedName>
        <fullName evidence="1">Rnf213b protein</fullName>
    </submittedName>
</protein>
<dbReference type="InterPro" id="IPR031248">
    <property type="entry name" value="RNF213"/>
</dbReference>
<name>A0A812TMW4_9DINO</name>
<organism evidence="1 2">
    <name type="scientific">Symbiodinium natans</name>
    <dbReference type="NCBI Taxonomy" id="878477"/>
    <lineage>
        <taxon>Eukaryota</taxon>
        <taxon>Sar</taxon>
        <taxon>Alveolata</taxon>
        <taxon>Dinophyceae</taxon>
        <taxon>Suessiales</taxon>
        <taxon>Symbiodiniaceae</taxon>
        <taxon>Symbiodinium</taxon>
    </lineage>
</organism>